<dbReference type="SUPFAM" id="SSF52283">
    <property type="entry name" value="Formate/glycerate dehydrogenase catalytic domain-like"/>
    <property type="match status" value="1"/>
</dbReference>
<sequence>MATDVLVINHTRDVVARMLSEGFVLHHVAGADLAADVLPPLPPGIRAILTGVPPVPVTDHLMAVLPELEIIANFGAGYDAVDAAAAARRGIMVTHTPGVLNEEVADLAIGLLLSTVRRIPQAWDFARSGHWGSHEFPLSPSLQGRRVGLLGLGGIGRAIARRCEGFGVEIDYHTRRAVPDVPYRHVPDLLEFARGIDVLVASVPGGAATRGLIGEAVLDALGPDGVLINIGRGSVVDEAALIRVLDRGGLLAAGLDVLADEPRIPEGLRDRDNVVILPHVGGATVANRDRIGVLQARNILSWFAGRGPVTPVPETPVRG</sequence>
<dbReference type="Proteomes" id="UP000626220">
    <property type="component" value="Unassembled WGS sequence"/>
</dbReference>
<keyword evidence="2 4" id="KW-0560">Oxidoreductase</keyword>
<gene>
    <name evidence="7" type="ORF">GCM10017056_43360</name>
</gene>
<dbReference type="InterPro" id="IPR050223">
    <property type="entry name" value="D-isomer_2-hydroxyacid_DH"/>
</dbReference>
<reference evidence="7" key="1">
    <citation type="journal article" date="2014" name="Int. J. Syst. Evol. Microbiol.">
        <title>Complete genome sequence of Corynebacterium casei LMG S-19264T (=DSM 44701T), isolated from a smear-ripened cheese.</title>
        <authorList>
            <consortium name="US DOE Joint Genome Institute (JGI-PGF)"/>
            <person name="Walter F."/>
            <person name="Albersmeier A."/>
            <person name="Kalinowski J."/>
            <person name="Ruckert C."/>
        </authorList>
    </citation>
    <scope>NUCLEOTIDE SEQUENCE</scope>
    <source>
        <strain evidence="7">KCTC 42650</strain>
    </source>
</reference>
<dbReference type="GO" id="GO:0051287">
    <property type="term" value="F:NAD binding"/>
    <property type="evidence" value="ECO:0007669"/>
    <property type="project" value="InterPro"/>
</dbReference>
<dbReference type="FunFam" id="3.40.50.720:FF:000213">
    <property type="entry name" value="Putative 2-hydroxyacid dehydrogenase"/>
    <property type="match status" value="1"/>
</dbReference>
<accession>A0A8J3H0C9</accession>
<organism evidence="7 8">
    <name type="scientific">Seohaeicola zhoushanensis</name>
    <dbReference type="NCBI Taxonomy" id="1569283"/>
    <lineage>
        <taxon>Bacteria</taxon>
        <taxon>Pseudomonadati</taxon>
        <taxon>Pseudomonadota</taxon>
        <taxon>Alphaproteobacteria</taxon>
        <taxon>Rhodobacterales</taxon>
        <taxon>Roseobacteraceae</taxon>
        <taxon>Seohaeicola</taxon>
    </lineage>
</organism>
<keyword evidence="8" id="KW-1185">Reference proteome</keyword>
<dbReference type="GO" id="GO:0016618">
    <property type="term" value="F:hydroxypyruvate reductase [NAD(P)H] activity"/>
    <property type="evidence" value="ECO:0007669"/>
    <property type="project" value="TreeGrafter"/>
</dbReference>
<reference evidence="7" key="2">
    <citation type="submission" date="2020-09" db="EMBL/GenBank/DDBJ databases">
        <authorList>
            <person name="Sun Q."/>
            <person name="Kim S."/>
        </authorList>
    </citation>
    <scope>NUCLEOTIDE SEQUENCE</scope>
    <source>
        <strain evidence="7">KCTC 42650</strain>
    </source>
</reference>
<evidence type="ECO:0000313" key="7">
    <source>
        <dbReference type="EMBL" id="GHF67441.1"/>
    </source>
</evidence>
<evidence type="ECO:0000256" key="4">
    <source>
        <dbReference type="RuleBase" id="RU003719"/>
    </source>
</evidence>
<protein>
    <submittedName>
        <fullName evidence="7">Glycerate dehydrogenase</fullName>
    </submittedName>
</protein>
<proteinExistence type="inferred from homology"/>
<dbReference type="Pfam" id="PF02826">
    <property type="entry name" value="2-Hacid_dh_C"/>
    <property type="match status" value="1"/>
</dbReference>
<keyword evidence="1" id="KW-0521">NADP</keyword>
<comment type="similarity">
    <text evidence="4">Belongs to the D-isomer specific 2-hydroxyacid dehydrogenase family.</text>
</comment>
<evidence type="ECO:0000259" key="6">
    <source>
        <dbReference type="Pfam" id="PF02826"/>
    </source>
</evidence>
<dbReference type="AlphaFoldDB" id="A0A8J3H0C9"/>
<dbReference type="PANTHER" id="PTHR10996:SF178">
    <property type="entry name" value="2-HYDROXYACID DEHYDROGENASE YGL185C-RELATED"/>
    <property type="match status" value="1"/>
</dbReference>
<dbReference type="Gene3D" id="3.40.50.720">
    <property type="entry name" value="NAD(P)-binding Rossmann-like Domain"/>
    <property type="match status" value="2"/>
</dbReference>
<dbReference type="GO" id="GO:0030267">
    <property type="term" value="F:glyoxylate reductase (NADPH) activity"/>
    <property type="evidence" value="ECO:0007669"/>
    <property type="project" value="TreeGrafter"/>
</dbReference>
<dbReference type="GO" id="GO:0005829">
    <property type="term" value="C:cytosol"/>
    <property type="evidence" value="ECO:0007669"/>
    <property type="project" value="TreeGrafter"/>
</dbReference>
<dbReference type="InterPro" id="IPR036291">
    <property type="entry name" value="NAD(P)-bd_dom_sf"/>
</dbReference>
<dbReference type="RefSeq" id="WP_189682220.1">
    <property type="nucleotide sequence ID" value="NZ_BNCJ01000019.1"/>
</dbReference>
<dbReference type="EMBL" id="BNCJ01000019">
    <property type="protein sequence ID" value="GHF67441.1"/>
    <property type="molecule type" value="Genomic_DNA"/>
</dbReference>
<evidence type="ECO:0000256" key="1">
    <source>
        <dbReference type="ARBA" id="ARBA00022857"/>
    </source>
</evidence>
<dbReference type="Pfam" id="PF00389">
    <property type="entry name" value="2-Hacid_dh"/>
    <property type="match status" value="1"/>
</dbReference>
<feature type="domain" description="D-isomer specific 2-hydroxyacid dehydrogenase NAD-binding" evidence="6">
    <location>
        <begin position="109"/>
        <end position="281"/>
    </location>
</feature>
<name>A0A8J3H0C9_9RHOB</name>
<evidence type="ECO:0000256" key="3">
    <source>
        <dbReference type="ARBA" id="ARBA00023027"/>
    </source>
</evidence>
<feature type="domain" description="D-isomer specific 2-hydroxyacid dehydrogenase catalytic" evidence="5">
    <location>
        <begin position="32"/>
        <end position="312"/>
    </location>
</feature>
<dbReference type="InterPro" id="IPR006139">
    <property type="entry name" value="D-isomer_2_OHA_DH_cat_dom"/>
</dbReference>
<evidence type="ECO:0000259" key="5">
    <source>
        <dbReference type="Pfam" id="PF00389"/>
    </source>
</evidence>
<keyword evidence="3" id="KW-0520">NAD</keyword>
<dbReference type="InterPro" id="IPR006140">
    <property type="entry name" value="D-isomer_DH_NAD-bd"/>
</dbReference>
<evidence type="ECO:0000313" key="8">
    <source>
        <dbReference type="Proteomes" id="UP000626220"/>
    </source>
</evidence>
<comment type="caution">
    <text evidence="7">The sequence shown here is derived from an EMBL/GenBank/DDBJ whole genome shotgun (WGS) entry which is preliminary data.</text>
</comment>
<evidence type="ECO:0000256" key="2">
    <source>
        <dbReference type="ARBA" id="ARBA00023002"/>
    </source>
</evidence>
<dbReference type="PANTHER" id="PTHR10996">
    <property type="entry name" value="2-HYDROXYACID DEHYDROGENASE-RELATED"/>
    <property type="match status" value="1"/>
</dbReference>
<dbReference type="SUPFAM" id="SSF51735">
    <property type="entry name" value="NAD(P)-binding Rossmann-fold domains"/>
    <property type="match status" value="1"/>
</dbReference>